<comment type="caution">
    <text evidence="6">The sequence shown here is derived from an EMBL/GenBank/DDBJ whole genome shotgun (WGS) entry which is preliminary data.</text>
</comment>
<comment type="similarity">
    <text evidence="2">Belongs to the glycosyltransferase 2 family.</text>
</comment>
<accession>A0A5M3T5T0</accession>
<dbReference type="Gene3D" id="3.90.550.10">
    <property type="entry name" value="Spore Coat Polysaccharide Biosynthesis Protein SpsA, Chain A"/>
    <property type="match status" value="1"/>
</dbReference>
<evidence type="ECO:0000256" key="4">
    <source>
        <dbReference type="ARBA" id="ARBA00022679"/>
    </source>
</evidence>
<reference evidence="6 7" key="1">
    <citation type="journal article" date="2019" name="J Genomics">
        <title>The Draft Genome of a Hydrogen-producing Cyanobacterium, Arthrospira platensis NIES-46.</title>
        <authorList>
            <person name="Suzuki S."/>
            <person name="Yamaguchi H."/>
            <person name="Kawachi M."/>
        </authorList>
    </citation>
    <scope>NUCLEOTIDE SEQUENCE [LARGE SCALE GENOMIC DNA]</scope>
    <source>
        <strain evidence="6 7">NIES-46</strain>
    </source>
</reference>
<keyword evidence="3" id="KW-0328">Glycosyltransferase</keyword>
<dbReference type="InterPro" id="IPR029044">
    <property type="entry name" value="Nucleotide-diphossugar_trans"/>
</dbReference>
<keyword evidence="7" id="KW-1185">Reference proteome</keyword>
<dbReference type="RefSeq" id="WP_014275720.1">
    <property type="nucleotide sequence ID" value="NZ_BIMW01000067.1"/>
</dbReference>
<gene>
    <name evidence="6" type="ORF">NIES46_12990</name>
</gene>
<feature type="domain" description="Glycosyltransferase 2-like" evidence="5">
    <location>
        <begin position="4"/>
        <end position="162"/>
    </location>
</feature>
<evidence type="ECO:0000256" key="1">
    <source>
        <dbReference type="ARBA" id="ARBA00004776"/>
    </source>
</evidence>
<evidence type="ECO:0000256" key="3">
    <source>
        <dbReference type="ARBA" id="ARBA00022676"/>
    </source>
</evidence>
<dbReference type="InterPro" id="IPR001173">
    <property type="entry name" value="Glyco_trans_2-like"/>
</dbReference>
<sequence length="282" mass="32285">MIYWIVVNYHSTDLIETLIQSIANSSSIDHQIIIVNNSPQDKSIWKLHRKQVIILDASHNLGFGRACNLGLQWVYHRDNNAWVWLINPDVVIPEHTPNQVLAVVTENPQFSILGTLVYQPDGRVWFGGGEFIQETGLIVQQQHLPASVSDCISTTWVTACSLLINLQKFGNCPQFDEDYFLYYEDFDLCLRYSKLGHQIGMTPHIGVIHHPSSITGRNPHLKLKHSIYSYLLSLEKHAKGLACWYRILRITVVSLITFPWYPQASLSKLIGVLDYVKSRFWG</sequence>
<comment type="pathway">
    <text evidence="1">Cell wall biogenesis; cell wall polysaccharide biosynthesis.</text>
</comment>
<proteinExistence type="inferred from homology"/>
<dbReference type="SUPFAM" id="SSF53448">
    <property type="entry name" value="Nucleotide-diphospho-sugar transferases"/>
    <property type="match status" value="1"/>
</dbReference>
<dbReference type="GeneID" id="301682190"/>
<dbReference type="PANTHER" id="PTHR43179:SF12">
    <property type="entry name" value="GALACTOFURANOSYLTRANSFERASE GLFT2"/>
    <property type="match status" value="1"/>
</dbReference>
<evidence type="ECO:0000313" key="6">
    <source>
        <dbReference type="EMBL" id="GCE93250.1"/>
    </source>
</evidence>
<dbReference type="EMBL" id="BIMW01000067">
    <property type="protein sequence ID" value="GCE93250.1"/>
    <property type="molecule type" value="Genomic_DNA"/>
</dbReference>
<evidence type="ECO:0000259" key="5">
    <source>
        <dbReference type="Pfam" id="PF00535"/>
    </source>
</evidence>
<evidence type="ECO:0000313" key="7">
    <source>
        <dbReference type="Proteomes" id="UP000326169"/>
    </source>
</evidence>
<protein>
    <submittedName>
        <fullName evidence="6">Glycosyl transferase</fullName>
    </submittedName>
</protein>
<evidence type="ECO:0000256" key="2">
    <source>
        <dbReference type="ARBA" id="ARBA00006739"/>
    </source>
</evidence>
<organism evidence="6 7">
    <name type="scientific">Limnospira platensis NIES-46</name>
    <dbReference type="NCBI Taxonomy" id="1236695"/>
    <lineage>
        <taxon>Bacteria</taxon>
        <taxon>Bacillati</taxon>
        <taxon>Cyanobacteriota</taxon>
        <taxon>Cyanophyceae</taxon>
        <taxon>Oscillatoriophycideae</taxon>
        <taxon>Oscillatoriales</taxon>
        <taxon>Sirenicapillariaceae</taxon>
        <taxon>Limnospira</taxon>
    </lineage>
</organism>
<dbReference type="GO" id="GO:0016740">
    <property type="term" value="F:transferase activity"/>
    <property type="evidence" value="ECO:0007669"/>
    <property type="project" value="UniProtKB-KW"/>
</dbReference>
<dbReference type="Pfam" id="PF00535">
    <property type="entry name" value="Glycos_transf_2"/>
    <property type="match status" value="1"/>
</dbReference>
<dbReference type="Proteomes" id="UP000326169">
    <property type="component" value="Unassembled WGS sequence"/>
</dbReference>
<dbReference type="PANTHER" id="PTHR43179">
    <property type="entry name" value="RHAMNOSYLTRANSFERASE WBBL"/>
    <property type="match status" value="1"/>
</dbReference>
<name>A0A5M3T5T0_LIMPL</name>
<keyword evidence="4 6" id="KW-0808">Transferase</keyword>